<accession>A0A667XSW5</accession>
<dbReference type="Pfam" id="PF24066">
    <property type="entry name" value="Hisat_C"/>
    <property type="match status" value="1"/>
</dbReference>
<reference evidence="2" key="1">
    <citation type="submission" date="2019-06" db="EMBL/GenBank/DDBJ databases">
        <authorList>
            <consortium name="Wellcome Sanger Institute Data Sharing"/>
        </authorList>
    </citation>
    <scope>NUCLEOTIDE SEQUENCE [LARGE SCALE GENOMIC DNA]</scope>
</reference>
<dbReference type="Pfam" id="PF00583">
    <property type="entry name" value="Acetyltransf_1"/>
    <property type="match status" value="1"/>
</dbReference>
<dbReference type="Gene3D" id="3.40.630.30">
    <property type="match status" value="1"/>
</dbReference>
<dbReference type="SUPFAM" id="SSF55729">
    <property type="entry name" value="Acyl-CoA N-acyltransferases (Nat)"/>
    <property type="match status" value="1"/>
</dbReference>
<dbReference type="AlphaFoldDB" id="A0A667XSW5"/>
<feature type="domain" description="N-acetyltransferase" evidence="1">
    <location>
        <begin position="1"/>
        <end position="132"/>
    </location>
</feature>
<dbReference type="InterPro" id="IPR016181">
    <property type="entry name" value="Acyl_CoA_acyltransferase"/>
</dbReference>
<reference evidence="2" key="3">
    <citation type="submission" date="2025-09" db="UniProtKB">
        <authorList>
            <consortium name="Ensembl"/>
        </authorList>
    </citation>
    <scope>IDENTIFICATION</scope>
</reference>
<dbReference type="Ensembl" id="ENSMMDT00005015542.1">
    <property type="protein sequence ID" value="ENSMMDP00005015134.1"/>
    <property type="gene ID" value="ENSMMDG00005007756.1"/>
</dbReference>
<evidence type="ECO:0000259" key="1">
    <source>
        <dbReference type="PROSITE" id="PS51186"/>
    </source>
</evidence>
<dbReference type="GO" id="GO:0016747">
    <property type="term" value="F:acyltransferase activity, transferring groups other than amino-acyl groups"/>
    <property type="evidence" value="ECO:0007669"/>
    <property type="project" value="InterPro"/>
</dbReference>
<evidence type="ECO:0000313" key="2">
    <source>
        <dbReference type="Ensembl" id="ENSMMDP00005015134.1"/>
    </source>
</evidence>
<proteinExistence type="predicted"/>
<dbReference type="InterPro" id="IPR000182">
    <property type="entry name" value="GNAT_dom"/>
</dbReference>
<reference evidence="2" key="2">
    <citation type="submission" date="2025-08" db="UniProtKB">
        <authorList>
            <consortium name="Ensembl"/>
        </authorList>
    </citation>
    <scope>IDENTIFICATION</scope>
</reference>
<dbReference type="PANTHER" id="PTHR47403:SF2">
    <property type="entry name" value="N-ACETYLTRANSFERASE 16,-LIKE"/>
    <property type="match status" value="1"/>
</dbReference>
<dbReference type="PROSITE" id="PS51186">
    <property type="entry name" value="GNAT"/>
    <property type="match status" value="1"/>
</dbReference>
<dbReference type="Proteomes" id="UP000472263">
    <property type="component" value="Chromosome 7"/>
</dbReference>
<evidence type="ECO:0000313" key="3">
    <source>
        <dbReference type="Proteomes" id="UP000472263"/>
    </source>
</evidence>
<organism evidence="2 3">
    <name type="scientific">Myripristis murdjan</name>
    <name type="common">pinecone soldierfish</name>
    <dbReference type="NCBI Taxonomy" id="586833"/>
    <lineage>
        <taxon>Eukaryota</taxon>
        <taxon>Metazoa</taxon>
        <taxon>Chordata</taxon>
        <taxon>Craniata</taxon>
        <taxon>Vertebrata</taxon>
        <taxon>Euteleostomi</taxon>
        <taxon>Actinopterygii</taxon>
        <taxon>Neopterygii</taxon>
        <taxon>Teleostei</taxon>
        <taxon>Neoteleostei</taxon>
        <taxon>Acanthomorphata</taxon>
        <taxon>Holocentriformes</taxon>
        <taxon>Holocentridae</taxon>
        <taxon>Myripristis</taxon>
    </lineage>
</organism>
<keyword evidence="3" id="KW-1185">Reference proteome</keyword>
<sequence length="297" mass="33613">MYIKHNLGMSDDYLPHFYHDWMKEPGRTVLLARREGKLVALQSWLIVDEGATAVIEGLRVCPTERGRGISWAVHRFAHSYIRQLHPTIKKAIATTRLKYMKSLVLARRAILCLVGQEESLDDLISHLKQKIRFLGVTSGLIPLNETQLKKVLLDPKLPSRVQLPGGSIIQNSQPLQLMEGNLEILKRRNLTWLADNEEEPAFLSLYAPPYPIAYNGRSMLLNIDMFGTDCILAQGALVSLLEAARSKEELKGTILFQVHMPWSLVETLQAFCDGHQGFTRCGEVLEQELFDRDTVAL</sequence>
<dbReference type="GeneTree" id="ENSGT00940000165408"/>
<dbReference type="PANTHER" id="PTHR47403">
    <property type="entry name" value="LOC100145250 PROTEIN"/>
    <property type="match status" value="1"/>
</dbReference>
<protein>
    <recommendedName>
        <fullName evidence="1">N-acetyltransferase domain-containing protein</fullName>
    </recommendedName>
</protein>
<dbReference type="InterPro" id="IPR056483">
    <property type="entry name" value="Hisat_C"/>
</dbReference>
<name>A0A667XSW5_9TELE</name>
<dbReference type="InParanoid" id="A0A667XSW5"/>